<proteinExistence type="predicted"/>
<accession>A0A1Y6JU14</accession>
<dbReference type="EMBL" id="LT855380">
    <property type="protein sequence ID" value="SMS12302.1"/>
    <property type="molecule type" value="Genomic_DNA"/>
</dbReference>
<gene>
    <name evidence="1" type="ORF">CFBP1590__4716</name>
</gene>
<dbReference type="Proteomes" id="UP000196842">
    <property type="component" value="Chromosome I"/>
</dbReference>
<name>A0A1Y6JU14_PSEVI</name>
<evidence type="ECO:0000313" key="2">
    <source>
        <dbReference type="Proteomes" id="UP000196842"/>
    </source>
</evidence>
<dbReference type="RefSeq" id="WP_058432120.1">
    <property type="nucleotide sequence ID" value="NZ_JAZEHS010000003.1"/>
</dbReference>
<sequence>MKEADFLDLVNQRINAAAQNIIDKKNTQLDDISYGKLDVLLALRRALMGNATPEDIGMLDAINDALQALGILQAKETFFGRIER</sequence>
<dbReference type="GeneID" id="47766369"/>
<protein>
    <submittedName>
        <fullName evidence="1">Uncharacterized protein</fullName>
    </submittedName>
</protein>
<dbReference type="KEGG" id="pvd:CFBP1590__4716"/>
<evidence type="ECO:0000313" key="1">
    <source>
        <dbReference type="EMBL" id="SMS12302.1"/>
    </source>
</evidence>
<reference evidence="1 2" key="1">
    <citation type="submission" date="2017-05" db="EMBL/GenBank/DDBJ databases">
        <authorList>
            <person name="Song R."/>
            <person name="Chenine A.L."/>
            <person name="Ruprecht R.M."/>
        </authorList>
    </citation>
    <scope>NUCLEOTIDE SEQUENCE [LARGE SCALE GENOMIC DNA]</scope>
    <source>
        <strain evidence="1 2">CFBP 1590</strain>
    </source>
</reference>
<organism evidence="1 2">
    <name type="scientific">Pseudomonas viridiflava</name>
    <name type="common">Phytomonas viridiflava</name>
    <dbReference type="NCBI Taxonomy" id="33069"/>
    <lineage>
        <taxon>Bacteria</taxon>
        <taxon>Pseudomonadati</taxon>
        <taxon>Pseudomonadota</taxon>
        <taxon>Gammaproteobacteria</taxon>
        <taxon>Pseudomonadales</taxon>
        <taxon>Pseudomonadaceae</taxon>
        <taxon>Pseudomonas</taxon>
    </lineage>
</organism>
<dbReference type="AlphaFoldDB" id="A0A1Y6JU14"/>